<evidence type="ECO:0000259" key="1">
    <source>
        <dbReference type="Pfam" id="PF01755"/>
    </source>
</evidence>
<dbReference type="EMBL" id="MN739565">
    <property type="protein sequence ID" value="QHT13271.1"/>
    <property type="molecule type" value="Genomic_DNA"/>
</dbReference>
<sequence length="231" mass="27461">MNKISKIYYINLDRRPDRNEHFLKECSKKNINTKKLVRFPALDGNIYKFSRYELDLFKNVDYRNKEYNKKIMGNQLSHYYILKDMIKNNYEYIIIFQDDVIFRKDFIMQLEKVMYSLPKDSEIVNIAFHKFASYEKFIPWNLDQTAEDQSMAKKNITKGVCILNDTINPCSLGYIVTLNGAKNLIEHFETNGFYRATDWNFNMYLIEKNIFYGSRIVLCTGDPSLGSDIFK</sequence>
<evidence type="ECO:0000313" key="2">
    <source>
        <dbReference type="EMBL" id="QHT13271.1"/>
    </source>
</evidence>
<dbReference type="AlphaFoldDB" id="A0A6C0D9Y8"/>
<dbReference type="CDD" id="cd06532">
    <property type="entry name" value="Glyco_transf_25"/>
    <property type="match status" value="1"/>
</dbReference>
<proteinExistence type="predicted"/>
<dbReference type="Pfam" id="PF01755">
    <property type="entry name" value="Glyco_transf_25"/>
    <property type="match status" value="1"/>
</dbReference>
<protein>
    <recommendedName>
        <fullName evidence="1">Glycosyl transferase family 25 domain-containing protein</fullName>
    </recommendedName>
</protein>
<organism evidence="2">
    <name type="scientific">viral metagenome</name>
    <dbReference type="NCBI Taxonomy" id="1070528"/>
    <lineage>
        <taxon>unclassified sequences</taxon>
        <taxon>metagenomes</taxon>
        <taxon>organismal metagenomes</taxon>
    </lineage>
</organism>
<name>A0A6C0D9Y8_9ZZZZ</name>
<dbReference type="InterPro" id="IPR002654">
    <property type="entry name" value="Glyco_trans_25"/>
</dbReference>
<accession>A0A6C0D9Y8</accession>
<reference evidence="2" key="1">
    <citation type="journal article" date="2020" name="Nature">
        <title>Giant virus diversity and host interactions through global metagenomics.</title>
        <authorList>
            <person name="Schulz F."/>
            <person name="Roux S."/>
            <person name="Paez-Espino D."/>
            <person name="Jungbluth S."/>
            <person name="Walsh D.A."/>
            <person name="Denef V.J."/>
            <person name="McMahon K.D."/>
            <person name="Konstantinidis K.T."/>
            <person name="Eloe-Fadrosh E.A."/>
            <person name="Kyrpides N.C."/>
            <person name="Woyke T."/>
        </authorList>
    </citation>
    <scope>NUCLEOTIDE SEQUENCE</scope>
    <source>
        <strain evidence="2">GVMAG-M-3300023174-131</strain>
    </source>
</reference>
<feature type="domain" description="Glycosyl transferase family 25" evidence="1">
    <location>
        <begin position="5"/>
        <end position="190"/>
    </location>
</feature>